<organism evidence="1 2">
    <name type="scientific">Priestia megaterium (strain ATCC 14581 / DSM 32 / CCUG 1817 / JCM 2506 / NBRC 15308 / NCIMB 9376 / NCTC 10342 / NRRL B-14308 / VKM B-512 / Ford 19)</name>
    <name type="common">Bacillus megaterium</name>
    <dbReference type="NCBI Taxonomy" id="1348623"/>
    <lineage>
        <taxon>Bacteria</taxon>
        <taxon>Bacillati</taxon>
        <taxon>Bacillota</taxon>
        <taxon>Bacilli</taxon>
        <taxon>Bacillales</taxon>
        <taxon>Bacillaceae</taxon>
        <taxon>Priestia</taxon>
    </lineage>
</organism>
<dbReference type="Proteomes" id="UP000031829">
    <property type="component" value="Chromosome"/>
</dbReference>
<name>A0A0B6ATY2_PRIM2</name>
<gene>
    <name evidence="1" type="ORF">BG04_3979</name>
</gene>
<dbReference type="GeneID" id="93642012"/>
<protein>
    <submittedName>
        <fullName evidence="1">Uncharacterized protein</fullName>
    </submittedName>
</protein>
<dbReference type="HOGENOM" id="CLU_200974_0_0_9"/>
<dbReference type="KEGG" id="bmeg:BG04_3979"/>
<evidence type="ECO:0000313" key="1">
    <source>
        <dbReference type="EMBL" id="AJI24148.1"/>
    </source>
</evidence>
<dbReference type="RefSeq" id="WP_034653095.1">
    <property type="nucleotide sequence ID" value="NZ_BCVB01000002.1"/>
</dbReference>
<evidence type="ECO:0000313" key="2">
    <source>
        <dbReference type="Proteomes" id="UP000031829"/>
    </source>
</evidence>
<reference evidence="1 2" key="1">
    <citation type="journal article" date="2015" name="Genome Announc.">
        <title>Complete genome sequences for 35 biothreat assay-relevant bacillus species.</title>
        <authorList>
            <person name="Johnson S.L."/>
            <person name="Daligault H.E."/>
            <person name="Davenport K.W."/>
            <person name="Jaissle J."/>
            <person name="Frey K.G."/>
            <person name="Ladner J.T."/>
            <person name="Broomall S.M."/>
            <person name="Bishop-Lilly K.A."/>
            <person name="Bruce D.C."/>
            <person name="Gibbons H.S."/>
            <person name="Coyne S.R."/>
            <person name="Lo C.C."/>
            <person name="Meincke L."/>
            <person name="Munk A.C."/>
            <person name="Koroleva G.I."/>
            <person name="Rosenzweig C.N."/>
            <person name="Palacios G.F."/>
            <person name="Redden C.L."/>
            <person name="Minogue T.D."/>
            <person name="Chain P.S."/>
        </authorList>
    </citation>
    <scope>NUCLEOTIDE SEQUENCE [LARGE SCALE GENOMIC DNA]</scope>
    <source>
        <strain evidence="2">ATCC 14581 / DSM 32 / JCM 2506 / NBRC 15308 / NCIMB 9376 / NCTC 10342 / NRRL B-14308 / VKM B-512</strain>
    </source>
</reference>
<dbReference type="AlphaFoldDB" id="A0A0B6ATY2"/>
<sequence>MLIGEIVQKLNNGASYEDIASSIKITEDILRNDLKKIGFHYDNKEKNLVFTGYDSEYENTLCICYSDIRKLST</sequence>
<proteinExistence type="predicted"/>
<accession>A0A0B6ATY2</accession>
<dbReference type="EMBL" id="CP009920">
    <property type="protein sequence ID" value="AJI24148.1"/>
    <property type="molecule type" value="Genomic_DNA"/>
</dbReference>